<feature type="domain" description="STAS" evidence="4">
    <location>
        <begin position="7"/>
        <end position="116"/>
    </location>
</feature>
<accession>A0A5D0UEH9</accession>
<protein>
    <recommendedName>
        <fullName evidence="2">Anti-sigma factor antagonist</fullName>
    </recommendedName>
</protein>
<dbReference type="Pfam" id="PF01740">
    <property type="entry name" value="STAS"/>
    <property type="match status" value="1"/>
</dbReference>
<dbReference type="PANTHER" id="PTHR33495:SF2">
    <property type="entry name" value="ANTI-SIGMA FACTOR ANTAGONIST TM_1081-RELATED"/>
    <property type="match status" value="1"/>
</dbReference>
<dbReference type="InterPro" id="IPR003658">
    <property type="entry name" value="Anti-sigma_ant"/>
</dbReference>
<evidence type="ECO:0000259" key="4">
    <source>
        <dbReference type="PROSITE" id="PS50801"/>
    </source>
</evidence>
<dbReference type="SUPFAM" id="SSF52091">
    <property type="entry name" value="SpoIIaa-like"/>
    <property type="match status" value="1"/>
</dbReference>
<dbReference type="Gene3D" id="3.30.750.24">
    <property type="entry name" value="STAS domain"/>
    <property type="match status" value="1"/>
</dbReference>
<evidence type="ECO:0000256" key="2">
    <source>
        <dbReference type="RuleBase" id="RU003749"/>
    </source>
</evidence>
<dbReference type="AlphaFoldDB" id="A0A5D0UEH9"/>
<evidence type="ECO:0000313" key="5">
    <source>
        <dbReference type="EMBL" id="TYC16062.1"/>
    </source>
</evidence>
<evidence type="ECO:0000313" key="6">
    <source>
        <dbReference type="Proteomes" id="UP000322634"/>
    </source>
</evidence>
<keyword evidence="6" id="KW-1185">Reference proteome</keyword>
<proteinExistence type="inferred from homology"/>
<evidence type="ECO:0000256" key="3">
    <source>
        <dbReference type="SAM" id="MobiDB-lite"/>
    </source>
</evidence>
<dbReference type="Proteomes" id="UP000322634">
    <property type="component" value="Unassembled WGS sequence"/>
</dbReference>
<dbReference type="InterPro" id="IPR002645">
    <property type="entry name" value="STAS_dom"/>
</dbReference>
<dbReference type="OrthoDB" id="5456061at2"/>
<name>A0A5D0UEH9_9ACTN</name>
<evidence type="ECO:0000256" key="1">
    <source>
        <dbReference type="ARBA" id="ARBA00009013"/>
    </source>
</evidence>
<dbReference type="PANTHER" id="PTHR33495">
    <property type="entry name" value="ANTI-SIGMA FACTOR ANTAGONIST TM_1081-RELATED-RELATED"/>
    <property type="match status" value="1"/>
</dbReference>
<dbReference type="GO" id="GO:0043856">
    <property type="term" value="F:anti-sigma factor antagonist activity"/>
    <property type="evidence" value="ECO:0007669"/>
    <property type="project" value="InterPro"/>
</dbReference>
<dbReference type="NCBIfam" id="TIGR00377">
    <property type="entry name" value="ant_ant_sig"/>
    <property type="match status" value="1"/>
</dbReference>
<organism evidence="5 6">
    <name type="scientific">Actinomadura syzygii</name>
    <dbReference type="NCBI Taxonomy" id="1427538"/>
    <lineage>
        <taxon>Bacteria</taxon>
        <taxon>Bacillati</taxon>
        <taxon>Actinomycetota</taxon>
        <taxon>Actinomycetes</taxon>
        <taxon>Streptosporangiales</taxon>
        <taxon>Thermomonosporaceae</taxon>
        <taxon>Actinomadura</taxon>
    </lineage>
</organism>
<comment type="similarity">
    <text evidence="1 2">Belongs to the anti-sigma-factor antagonist family.</text>
</comment>
<feature type="region of interest" description="Disordered" evidence="3">
    <location>
        <begin position="116"/>
        <end position="136"/>
    </location>
</feature>
<sequence>MTTAMPLTLEHRCDHDLAVVVLAGEIDVATSAGLREDLARLVASGARHLILDLGAVAFIDSSGLSVLLSFHHHLGGRHGSIVLAAVNQRIREVLRVTQLTRIFPIYGTAEVAIQAHHATRTGPDTSRTPPRDRDAN</sequence>
<comment type="caution">
    <text evidence="5">The sequence shown here is derived from an EMBL/GenBank/DDBJ whole genome shotgun (WGS) entry which is preliminary data.</text>
</comment>
<dbReference type="RefSeq" id="WP_148349857.1">
    <property type="nucleotide sequence ID" value="NZ_JBHSBF010000009.1"/>
</dbReference>
<dbReference type="InterPro" id="IPR036513">
    <property type="entry name" value="STAS_dom_sf"/>
</dbReference>
<gene>
    <name evidence="5" type="ORF">FXF65_12130</name>
</gene>
<reference evidence="5 6" key="1">
    <citation type="submission" date="2019-08" db="EMBL/GenBank/DDBJ databases">
        <title>Actinomadura sp. nov. CYP1-5 isolated from mountain soil.</title>
        <authorList>
            <person name="Songsumanus A."/>
            <person name="Kuncharoen N."/>
            <person name="Kudo T."/>
            <person name="Yuki M."/>
            <person name="Igarashi Y."/>
            <person name="Tanasupawat S."/>
        </authorList>
    </citation>
    <scope>NUCLEOTIDE SEQUENCE [LARGE SCALE GENOMIC DNA]</scope>
    <source>
        <strain evidence="5 6">GKU157</strain>
    </source>
</reference>
<dbReference type="CDD" id="cd07043">
    <property type="entry name" value="STAS_anti-anti-sigma_factors"/>
    <property type="match status" value="1"/>
</dbReference>
<dbReference type="EMBL" id="VSFF01000004">
    <property type="protein sequence ID" value="TYC16062.1"/>
    <property type="molecule type" value="Genomic_DNA"/>
</dbReference>
<dbReference type="PROSITE" id="PS50801">
    <property type="entry name" value="STAS"/>
    <property type="match status" value="1"/>
</dbReference>